<evidence type="ECO:0000313" key="2">
    <source>
        <dbReference type="EMBL" id="PVH67124.1"/>
    </source>
</evidence>
<gene>
    <name evidence="2" type="ORF">PAHAL_1G431600</name>
</gene>
<accession>A0A2T8KY63</accession>
<sequence>MADRRENKPRRLRGLGCWKNRSSQESDRRSRAVAGTPHHQPHASLSLLPLSTPTEEAIVIRRRGCVCSCEEAMGEDKDGGFSFFIVPVLHSRTYGPNIHG</sequence>
<protein>
    <submittedName>
        <fullName evidence="2">Uncharacterized protein</fullName>
    </submittedName>
</protein>
<dbReference type="Gramene" id="PVH67124">
    <property type="protein sequence ID" value="PVH67124"/>
    <property type="gene ID" value="PAHAL_1G431600"/>
</dbReference>
<name>A0A2T8KY63_9POAL</name>
<dbReference type="Proteomes" id="UP000243499">
    <property type="component" value="Chromosome 1"/>
</dbReference>
<feature type="region of interest" description="Disordered" evidence="1">
    <location>
        <begin position="1"/>
        <end position="48"/>
    </location>
</feature>
<evidence type="ECO:0000256" key="1">
    <source>
        <dbReference type="SAM" id="MobiDB-lite"/>
    </source>
</evidence>
<organism evidence="2">
    <name type="scientific">Panicum hallii</name>
    <dbReference type="NCBI Taxonomy" id="206008"/>
    <lineage>
        <taxon>Eukaryota</taxon>
        <taxon>Viridiplantae</taxon>
        <taxon>Streptophyta</taxon>
        <taxon>Embryophyta</taxon>
        <taxon>Tracheophyta</taxon>
        <taxon>Spermatophyta</taxon>
        <taxon>Magnoliopsida</taxon>
        <taxon>Liliopsida</taxon>
        <taxon>Poales</taxon>
        <taxon>Poaceae</taxon>
        <taxon>PACMAD clade</taxon>
        <taxon>Panicoideae</taxon>
        <taxon>Panicodae</taxon>
        <taxon>Paniceae</taxon>
        <taxon>Panicinae</taxon>
        <taxon>Panicum</taxon>
        <taxon>Panicum sect. Panicum</taxon>
    </lineage>
</organism>
<reference evidence="2" key="1">
    <citation type="submission" date="2018-04" db="EMBL/GenBank/DDBJ databases">
        <title>WGS assembly of Panicum hallii.</title>
        <authorList>
            <person name="Lovell J."/>
            <person name="Jenkins J."/>
            <person name="Lowry D."/>
            <person name="Mamidi S."/>
            <person name="Sreedasyam A."/>
            <person name="Weng X."/>
            <person name="Barry K."/>
            <person name="Bonette J."/>
            <person name="Campitelli B."/>
            <person name="Daum C."/>
            <person name="Gordon S."/>
            <person name="Gould B."/>
            <person name="Lipzen A."/>
            <person name="Macqueen A."/>
            <person name="Palacio-Mejia J."/>
            <person name="Plott C."/>
            <person name="Shakirov E."/>
            <person name="Shu S."/>
            <person name="Yoshinaga Y."/>
            <person name="Zane M."/>
            <person name="Rokhsar D."/>
            <person name="Grimwood J."/>
            <person name="Schmutz J."/>
            <person name="Juenger T."/>
        </authorList>
    </citation>
    <scope>NUCLEOTIDE SEQUENCE [LARGE SCALE GENOMIC DNA]</scope>
    <source>
        <strain evidence="2">FIL2</strain>
    </source>
</reference>
<proteinExistence type="predicted"/>
<dbReference type="AlphaFoldDB" id="A0A2T8KY63"/>
<dbReference type="EMBL" id="CM008046">
    <property type="protein sequence ID" value="PVH67124.1"/>
    <property type="molecule type" value="Genomic_DNA"/>
</dbReference>